<feature type="compositionally biased region" description="Polar residues" evidence="1">
    <location>
        <begin position="381"/>
        <end position="396"/>
    </location>
</feature>
<evidence type="ECO:0000313" key="3">
    <source>
        <dbReference type="RefSeq" id="XP_033463606.1"/>
    </source>
</evidence>
<feature type="compositionally biased region" description="Basic and acidic residues" evidence="1">
    <location>
        <begin position="141"/>
        <end position="152"/>
    </location>
</feature>
<name>A0A6J3MEZ7_9PEZI</name>
<protein>
    <submittedName>
        <fullName evidence="3">Uncharacterized protein</fullName>
    </submittedName>
</protein>
<feature type="region of interest" description="Disordered" evidence="1">
    <location>
        <begin position="141"/>
        <end position="200"/>
    </location>
</feature>
<feature type="compositionally biased region" description="Polar residues" evidence="1">
    <location>
        <begin position="593"/>
        <end position="623"/>
    </location>
</feature>
<feature type="region of interest" description="Disordered" evidence="1">
    <location>
        <begin position="525"/>
        <end position="755"/>
    </location>
</feature>
<feature type="compositionally biased region" description="Basic and acidic residues" evidence="1">
    <location>
        <begin position="321"/>
        <end position="332"/>
    </location>
</feature>
<feature type="compositionally biased region" description="Basic and acidic residues" evidence="1">
    <location>
        <begin position="443"/>
        <end position="458"/>
    </location>
</feature>
<feature type="region of interest" description="Disordered" evidence="1">
    <location>
        <begin position="413"/>
        <end position="473"/>
    </location>
</feature>
<feature type="region of interest" description="Disordered" evidence="1">
    <location>
        <begin position="314"/>
        <end position="400"/>
    </location>
</feature>
<reference evidence="3" key="2">
    <citation type="submission" date="2020-04" db="EMBL/GenBank/DDBJ databases">
        <authorList>
            <consortium name="NCBI Genome Project"/>
        </authorList>
    </citation>
    <scope>NUCLEOTIDE SEQUENCE</scope>
    <source>
        <strain evidence="3">CBS 342.82</strain>
    </source>
</reference>
<feature type="compositionally biased region" description="Polar residues" evidence="1">
    <location>
        <begin position="358"/>
        <end position="370"/>
    </location>
</feature>
<feature type="region of interest" description="Disordered" evidence="1">
    <location>
        <begin position="78"/>
        <end position="104"/>
    </location>
</feature>
<dbReference type="GeneID" id="54356757"/>
<keyword evidence="2" id="KW-1185">Reference proteome</keyword>
<feature type="compositionally biased region" description="Basic and acidic residues" evidence="1">
    <location>
        <begin position="573"/>
        <end position="582"/>
    </location>
</feature>
<dbReference type="AlphaFoldDB" id="A0A6J3MEZ7"/>
<feature type="compositionally biased region" description="Basic residues" evidence="1">
    <location>
        <begin position="745"/>
        <end position="755"/>
    </location>
</feature>
<accession>A0A6J3MEZ7</accession>
<reference evidence="3" key="3">
    <citation type="submission" date="2025-08" db="UniProtKB">
        <authorList>
            <consortium name="RefSeq"/>
        </authorList>
    </citation>
    <scope>IDENTIFICATION</scope>
    <source>
        <strain evidence="3">CBS 342.82</strain>
    </source>
</reference>
<dbReference type="RefSeq" id="XP_033463606.1">
    <property type="nucleotide sequence ID" value="XM_033598958.1"/>
</dbReference>
<dbReference type="Proteomes" id="UP000504637">
    <property type="component" value="Unplaced"/>
</dbReference>
<evidence type="ECO:0000256" key="1">
    <source>
        <dbReference type="SAM" id="MobiDB-lite"/>
    </source>
</evidence>
<feature type="compositionally biased region" description="Acidic residues" evidence="1">
    <location>
        <begin position="154"/>
        <end position="165"/>
    </location>
</feature>
<feature type="compositionally biased region" description="Polar residues" evidence="1">
    <location>
        <begin position="561"/>
        <end position="572"/>
    </location>
</feature>
<organism evidence="3">
    <name type="scientific">Dissoconium aciculare CBS 342.82</name>
    <dbReference type="NCBI Taxonomy" id="1314786"/>
    <lineage>
        <taxon>Eukaryota</taxon>
        <taxon>Fungi</taxon>
        <taxon>Dikarya</taxon>
        <taxon>Ascomycota</taxon>
        <taxon>Pezizomycotina</taxon>
        <taxon>Dothideomycetes</taxon>
        <taxon>Dothideomycetidae</taxon>
        <taxon>Mycosphaerellales</taxon>
        <taxon>Dissoconiaceae</taxon>
        <taxon>Dissoconium</taxon>
    </lineage>
</organism>
<proteinExistence type="predicted"/>
<dbReference type="OrthoDB" id="3650383at2759"/>
<gene>
    <name evidence="3" type="ORF">K489DRAFT_119485</name>
</gene>
<sequence>MTDDFDIDSWASTSLSSRSHHRSGPHLALCHICRVCQRPRSRRYHYEHPIPYDGVPPPPGICRRCRVVPAEDIASVGTMSDAKASDEEKNHSGQSSSKGEVMRSHGPQILQNSQAVREKSAARPNDLLNLSYRHINMRETFAKSTRREHTQPDTDLETDDPENTDDSAVLISPTRKGIAVSSLRSTAKSGPPKTTPEPMKVTSIRGGAELASLQRERGVSYRSDVNDSLLTKRIDAAVQTEVRQQITREVQRIAREETARYNRESIKEFESPKHDERMRRIARDEVEKYRRVERKMDAHGHVYAHGKMVPIERSSIVSRKSARDGQDERSRSTVDYSSSRQPFCEAVEDIDDRDPPSVWQSGKRSGTHETPMSRILRHEASTNPMRSDTIRNNGNSDRQRGVVLIDERIQLGSASAPTAAPSWMTNDQFGPANDAQRQTPQTEARDRDDHDSVRDPVKRVQSPLQKARERSSLDIDAENSRFAKASLDRTSLDRIDGLARPVQRLSPSDGPDALTRTLWSASVQAVVSPSSSETSALAVGRRKSTTRPMARLYYRPDDPQRQTSYRRGAQNSHGDDSGKERSQVNGSIRYHSEYNQMSARRNSSDHYLQSETDISRRQPSQTRFSDDHESSVYKRKSRLLASRPDCDTRSQSRDSVPDDANKMVEKGDDQARPSKTRPHNILPRKPSHVDQGTMRAANEAAPSEQDRNRLRPGMLGPYTRLAGKPSESVKVHDGSVISEDSSNTSRHHRRRRERN</sequence>
<feature type="compositionally biased region" description="Basic and acidic residues" evidence="1">
    <location>
        <begin position="644"/>
        <end position="672"/>
    </location>
</feature>
<evidence type="ECO:0000313" key="2">
    <source>
        <dbReference type="Proteomes" id="UP000504637"/>
    </source>
</evidence>
<reference evidence="3" key="1">
    <citation type="submission" date="2020-01" db="EMBL/GenBank/DDBJ databases">
        <authorList>
            <consortium name="DOE Joint Genome Institute"/>
            <person name="Haridas S."/>
            <person name="Albert R."/>
            <person name="Binder M."/>
            <person name="Bloem J."/>
            <person name="Labutti K."/>
            <person name="Salamov A."/>
            <person name="Andreopoulos B."/>
            <person name="Baker S.E."/>
            <person name="Barry K."/>
            <person name="Bills G."/>
            <person name="Bluhm B.H."/>
            <person name="Cannon C."/>
            <person name="Castanera R."/>
            <person name="Culley D.E."/>
            <person name="Daum C."/>
            <person name="Ezra D."/>
            <person name="Gonzalez J.B."/>
            <person name="Henrissat B."/>
            <person name="Kuo A."/>
            <person name="Liang C."/>
            <person name="Lipzen A."/>
            <person name="Lutzoni F."/>
            <person name="Magnuson J."/>
            <person name="Mondo S."/>
            <person name="Nolan M."/>
            <person name="Ohm R."/>
            <person name="Pangilinan J."/>
            <person name="Park H.-J."/>
            <person name="Ramirez L."/>
            <person name="Alfaro M."/>
            <person name="Sun H."/>
            <person name="Tritt A."/>
            <person name="Yoshinaga Y."/>
            <person name="Zwiers L.-H."/>
            <person name="Turgeon B.G."/>
            <person name="Goodwin S.B."/>
            <person name="Spatafora J.W."/>
            <person name="Crous P.W."/>
            <person name="Grigoriev I.V."/>
        </authorList>
    </citation>
    <scope>NUCLEOTIDE SEQUENCE</scope>
    <source>
        <strain evidence="3">CBS 342.82</strain>
    </source>
</reference>